<evidence type="ECO:0000313" key="3">
    <source>
        <dbReference type="Proteomes" id="UP000594892"/>
    </source>
</evidence>
<gene>
    <name evidence="2" type="ORF">I6H06_01735</name>
</gene>
<dbReference type="AlphaFoldDB" id="A0AAP9XXH8"/>
<dbReference type="RefSeq" id="WP_173941260.1">
    <property type="nucleotide sequence ID" value="NZ_CP033642.1"/>
</dbReference>
<evidence type="ECO:0000256" key="1">
    <source>
        <dbReference type="SAM" id="MobiDB-lite"/>
    </source>
</evidence>
<evidence type="ECO:0000313" key="2">
    <source>
        <dbReference type="EMBL" id="QPQ90511.1"/>
    </source>
</evidence>
<proteinExistence type="predicted"/>
<evidence type="ECO:0008006" key="4">
    <source>
        <dbReference type="Google" id="ProtNLM"/>
    </source>
</evidence>
<accession>A0AAP9XXH8</accession>
<feature type="region of interest" description="Disordered" evidence="1">
    <location>
        <begin position="1"/>
        <end position="22"/>
    </location>
</feature>
<reference evidence="2 3" key="1">
    <citation type="submission" date="2020-12" db="EMBL/GenBank/DDBJ databases">
        <title>FDA dAtabase for Regulatory Grade micrObial Sequences (FDA-ARGOS): Supporting development and validation of Infectious Disease Dx tests.</title>
        <authorList>
            <person name="Minogue T."/>
            <person name="Wolcott M."/>
            <person name="Wasieloski L."/>
            <person name="Aguilar W."/>
            <person name="Moore D."/>
            <person name="Jaissle J."/>
            <person name="Tallon L."/>
            <person name="Sadzewicz L."/>
            <person name="Zhao X."/>
            <person name="Boylan J."/>
            <person name="Ott S."/>
            <person name="Bowen H."/>
            <person name="Vavikolanu K."/>
            <person name="Mehta A."/>
            <person name="Aluvathingal J."/>
            <person name="Nadendla S."/>
            <person name="Yan Y."/>
            <person name="Sichtig H."/>
        </authorList>
    </citation>
    <scope>NUCLEOTIDE SEQUENCE [LARGE SCALE GENOMIC DNA]</scope>
    <source>
        <strain evidence="2 3">FDAARGOS_949</strain>
    </source>
</reference>
<name>A0AAP9XXH8_BURGL</name>
<sequence>MKRVSPAGPFRSGSRSAPVEQKYKPNFLPTRLQTTWTGLCATVLPNTGQRRACRRAGRHRSAIGSEAALDAARARPARHRGMRFERGVVIGYETIRRWLDKLGTAFACRVKAARRKRGSSWHFDEMAVALRGEPNLMPTWDAWLRDDDGITARWAGA</sequence>
<protein>
    <recommendedName>
        <fullName evidence="4">Transposase</fullName>
    </recommendedName>
</protein>
<dbReference type="EMBL" id="CP065600">
    <property type="protein sequence ID" value="QPQ90511.1"/>
    <property type="molecule type" value="Genomic_DNA"/>
</dbReference>
<organism evidence="2 3">
    <name type="scientific">Burkholderia glumae</name>
    <name type="common">Pseudomonas glumae</name>
    <dbReference type="NCBI Taxonomy" id="337"/>
    <lineage>
        <taxon>Bacteria</taxon>
        <taxon>Pseudomonadati</taxon>
        <taxon>Pseudomonadota</taxon>
        <taxon>Betaproteobacteria</taxon>
        <taxon>Burkholderiales</taxon>
        <taxon>Burkholderiaceae</taxon>
        <taxon>Burkholderia</taxon>
    </lineage>
</organism>
<dbReference type="Proteomes" id="UP000594892">
    <property type="component" value="Chromosome 1"/>
</dbReference>